<evidence type="ECO:0000256" key="2">
    <source>
        <dbReference type="ARBA" id="ARBA00004141"/>
    </source>
</evidence>
<comment type="function">
    <text evidence="1 9">May be involved in fusion of retrograde transport vesicles derived from an endocytic compartment with the Golgi complex.</text>
</comment>
<keyword evidence="11" id="KW-1185">Reference proteome</keyword>
<dbReference type="AlphaFoldDB" id="A0A8S3UIA5"/>
<keyword evidence="4 9" id="KW-0812">Transmembrane</keyword>
<name>A0A8S3UIA5_MYTED</name>
<dbReference type="Proteomes" id="UP000683360">
    <property type="component" value="Unassembled WGS sequence"/>
</dbReference>
<organism evidence="10 11">
    <name type="scientific">Mytilus edulis</name>
    <name type="common">Blue mussel</name>
    <dbReference type="NCBI Taxonomy" id="6550"/>
    <lineage>
        <taxon>Eukaryota</taxon>
        <taxon>Metazoa</taxon>
        <taxon>Spiralia</taxon>
        <taxon>Lophotrochozoa</taxon>
        <taxon>Mollusca</taxon>
        <taxon>Bivalvia</taxon>
        <taxon>Autobranchia</taxon>
        <taxon>Pteriomorphia</taxon>
        <taxon>Mytilida</taxon>
        <taxon>Mytiloidea</taxon>
        <taxon>Mytilidae</taxon>
        <taxon>Mytilinae</taxon>
        <taxon>Mytilus</taxon>
    </lineage>
</organism>
<dbReference type="GO" id="GO:0016192">
    <property type="term" value="P:vesicle-mediated transport"/>
    <property type="evidence" value="ECO:0007669"/>
    <property type="project" value="InterPro"/>
</dbReference>
<comment type="similarity">
    <text evidence="8 9">Belongs to the SFT2 family.</text>
</comment>
<feature type="transmembrane region" description="Helical" evidence="9">
    <location>
        <begin position="37"/>
        <end position="57"/>
    </location>
</feature>
<dbReference type="PANTHER" id="PTHR23137:SF6">
    <property type="entry name" value="VESICLE TRANSPORT PROTEIN"/>
    <property type="match status" value="1"/>
</dbReference>
<dbReference type="OrthoDB" id="73614at2759"/>
<evidence type="ECO:0000256" key="6">
    <source>
        <dbReference type="ARBA" id="ARBA00022989"/>
    </source>
</evidence>
<keyword evidence="6 9" id="KW-1133">Transmembrane helix</keyword>
<dbReference type="InterPro" id="IPR011691">
    <property type="entry name" value="Vesicle_transpt_SFT2"/>
</dbReference>
<dbReference type="PANTHER" id="PTHR23137">
    <property type="entry name" value="VESICLE TRANSPORT PROTEIN-RELATED"/>
    <property type="match status" value="1"/>
</dbReference>
<comment type="caution">
    <text evidence="9">Lacks conserved residue(s) required for the propagation of feature annotation.</text>
</comment>
<dbReference type="GO" id="GO:0016020">
    <property type="term" value="C:membrane"/>
    <property type="evidence" value="ECO:0007669"/>
    <property type="project" value="UniProtKB-SubCell"/>
</dbReference>
<keyword evidence="7 9" id="KW-0472">Membrane</keyword>
<reference evidence="10" key="1">
    <citation type="submission" date="2021-03" db="EMBL/GenBank/DDBJ databases">
        <authorList>
            <person name="Bekaert M."/>
        </authorList>
    </citation>
    <scope>NUCLEOTIDE SEQUENCE</scope>
</reference>
<dbReference type="GO" id="GO:0005737">
    <property type="term" value="C:cytoplasm"/>
    <property type="evidence" value="ECO:0007669"/>
    <property type="project" value="UniProtKB-ARBA"/>
</dbReference>
<evidence type="ECO:0000256" key="1">
    <source>
        <dbReference type="ARBA" id="ARBA00003566"/>
    </source>
</evidence>
<feature type="transmembrane region" description="Helical" evidence="9">
    <location>
        <begin position="99"/>
        <end position="119"/>
    </location>
</feature>
<dbReference type="EMBL" id="CAJPWZ010002637">
    <property type="protein sequence ID" value="CAG2242198.1"/>
    <property type="molecule type" value="Genomic_DNA"/>
</dbReference>
<protein>
    <recommendedName>
        <fullName evidence="9">Vesicle transport protein</fullName>
    </recommendedName>
</protein>
<comment type="subcellular location">
    <subcellularLocation>
        <location evidence="2 9">Membrane</location>
        <topology evidence="2 9">Multi-pass membrane protein</topology>
    </subcellularLocation>
</comment>
<evidence type="ECO:0000313" key="10">
    <source>
        <dbReference type="EMBL" id="CAG2242198.1"/>
    </source>
</evidence>
<keyword evidence="5 9" id="KW-0653">Protein transport</keyword>
<evidence type="ECO:0000256" key="3">
    <source>
        <dbReference type="ARBA" id="ARBA00022448"/>
    </source>
</evidence>
<evidence type="ECO:0000256" key="5">
    <source>
        <dbReference type="ARBA" id="ARBA00022927"/>
    </source>
</evidence>
<evidence type="ECO:0000313" key="11">
    <source>
        <dbReference type="Proteomes" id="UP000683360"/>
    </source>
</evidence>
<gene>
    <name evidence="10" type="ORF">MEDL_54399</name>
</gene>
<feature type="transmembrane region" description="Helical" evidence="9">
    <location>
        <begin position="63"/>
        <end position="87"/>
    </location>
</feature>
<comment type="caution">
    <text evidence="10">The sequence shown here is derived from an EMBL/GenBank/DDBJ whole genome shotgun (WGS) entry which is preliminary data.</text>
</comment>
<evidence type="ECO:0000256" key="9">
    <source>
        <dbReference type="RuleBase" id="RU363111"/>
    </source>
</evidence>
<dbReference type="Pfam" id="PF04178">
    <property type="entry name" value="Got1"/>
    <property type="match status" value="1"/>
</dbReference>
<dbReference type="InterPro" id="IPR007305">
    <property type="entry name" value="Vesicle_transpt_Got1/SFT2"/>
</dbReference>
<dbReference type="GO" id="GO:0012505">
    <property type="term" value="C:endomembrane system"/>
    <property type="evidence" value="ECO:0007669"/>
    <property type="project" value="UniProtKB-ARBA"/>
</dbReference>
<dbReference type="GO" id="GO:0015031">
    <property type="term" value="P:protein transport"/>
    <property type="evidence" value="ECO:0007669"/>
    <property type="project" value="UniProtKB-KW"/>
</dbReference>
<proteinExistence type="inferred from homology"/>
<sequence length="166" mass="18437">MDKLKKALSGDDGDEEQGIVTQFSDATKLSWETRIKGFVICFVLGVVLSILATALLFMKNGLVIFAVLYTFGNVLALASTCFLMGPLNQLKKMFAKTRIIATILVLVMFVLTLVCAFALKRGTSTGDIVLCFKVFLIDMVLINKQSLMPFNYISYIYSDFKKISCD</sequence>
<evidence type="ECO:0000256" key="4">
    <source>
        <dbReference type="ARBA" id="ARBA00022692"/>
    </source>
</evidence>
<accession>A0A8S3UIA5</accession>
<evidence type="ECO:0000256" key="8">
    <source>
        <dbReference type="ARBA" id="ARBA00025800"/>
    </source>
</evidence>
<evidence type="ECO:0000256" key="7">
    <source>
        <dbReference type="ARBA" id="ARBA00023136"/>
    </source>
</evidence>
<keyword evidence="3 9" id="KW-0813">Transport</keyword>